<comment type="subcellular location">
    <subcellularLocation>
        <location evidence="1">Membrane</location>
        <topology evidence="1">Multi-pass membrane protein</topology>
    </subcellularLocation>
</comment>
<sequence length="275" mass="30671">MINRGLLKYSLKRIWILILVCGLALAFALVAGISGSNSFADNRNNSSGITITGTAVDFREYFLHTFAPLIFIVYGLTVTIILVMEEVNDGALESWLTTPLSRGQIFLTRTLSAIMGYLLIVVFNFLVQLILFGALLRDFKETFSVLVLTDLSLYMSGFLTLAITWILGTLFKNVLVGSLVISALMALFWIATLLSTFALTSNPDSSFKILRYFTIFSLVNDGFWYQEATNGLAKLMPIKALDFAWQIPTMLVSGNVLLYGGYKIFNYQSFSFNVK</sequence>
<dbReference type="InterPro" id="IPR013525">
    <property type="entry name" value="ABC2_TM"/>
</dbReference>
<protein>
    <recommendedName>
        <fullName evidence="5">ABC-2 type transporter transmembrane domain-containing protein</fullName>
    </recommendedName>
</protein>
<keyword evidence="4" id="KW-0472">Membrane</keyword>
<dbReference type="Pfam" id="PF12698">
    <property type="entry name" value="ABC2_membrane_3"/>
    <property type="match status" value="1"/>
</dbReference>
<evidence type="ECO:0000256" key="2">
    <source>
        <dbReference type="ARBA" id="ARBA00022692"/>
    </source>
</evidence>
<dbReference type="OrthoDB" id="389219at2"/>
<dbReference type="EMBL" id="CP024962">
    <property type="protein sequence ID" value="ATZ16040.1"/>
    <property type="molecule type" value="Genomic_DNA"/>
</dbReference>
<evidence type="ECO:0000313" key="6">
    <source>
        <dbReference type="EMBL" id="ATZ16040.1"/>
    </source>
</evidence>
<dbReference type="Proteomes" id="UP000232222">
    <property type="component" value="Chromosome"/>
</dbReference>
<proteinExistence type="predicted"/>
<accession>A0A2K8NQC6</accession>
<evidence type="ECO:0000256" key="3">
    <source>
        <dbReference type="ARBA" id="ARBA00022989"/>
    </source>
</evidence>
<feature type="domain" description="ABC-2 type transporter transmembrane" evidence="5">
    <location>
        <begin position="57"/>
        <end position="220"/>
    </location>
</feature>
<keyword evidence="2" id="KW-0812">Transmembrane</keyword>
<evidence type="ECO:0000259" key="5">
    <source>
        <dbReference type="Pfam" id="PF12698"/>
    </source>
</evidence>
<organism evidence="6 7">
    <name type="scientific">Entomoplasma freundtii</name>
    <dbReference type="NCBI Taxonomy" id="74700"/>
    <lineage>
        <taxon>Bacteria</taxon>
        <taxon>Bacillati</taxon>
        <taxon>Mycoplasmatota</taxon>
        <taxon>Mollicutes</taxon>
        <taxon>Entomoplasmatales</taxon>
        <taxon>Entomoplasmataceae</taxon>
        <taxon>Entomoplasma</taxon>
    </lineage>
</organism>
<evidence type="ECO:0000256" key="4">
    <source>
        <dbReference type="ARBA" id="ARBA00023136"/>
    </source>
</evidence>
<evidence type="ECO:0000256" key="1">
    <source>
        <dbReference type="ARBA" id="ARBA00004141"/>
    </source>
</evidence>
<keyword evidence="7" id="KW-1185">Reference proteome</keyword>
<dbReference type="RefSeq" id="WP_100609007.1">
    <property type="nucleotide sequence ID" value="NZ_CP024962.1"/>
</dbReference>
<gene>
    <name evidence="6" type="ORF">EFREU_v1c00130</name>
</gene>
<reference evidence="6 7" key="1">
    <citation type="submission" date="2017-11" db="EMBL/GenBank/DDBJ databases">
        <title>Genome sequence of Entomoplasma freundtii BARC 318 (ATCC 51999).</title>
        <authorList>
            <person name="Lo W.-S."/>
            <person name="Gasparich G.E."/>
            <person name="Kuo C.-H."/>
        </authorList>
    </citation>
    <scope>NUCLEOTIDE SEQUENCE [LARGE SCALE GENOMIC DNA]</scope>
    <source>
        <strain evidence="6 7">BARC 318</strain>
    </source>
</reference>
<name>A0A2K8NQC6_9MOLU</name>
<evidence type="ECO:0000313" key="7">
    <source>
        <dbReference type="Proteomes" id="UP000232222"/>
    </source>
</evidence>
<dbReference type="AlphaFoldDB" id="A0A2K8NQC6"/>
<dbReference type="KEGG" id="efr:EFREU_v1c00130"/>
<keyword evidence="3" id="KW-1133">Transmembrane helix</keyword>